<gene>
    <name evidence="1" type="ORF">Edafosvirus2_37</name>
</gene>
<name>A0A3G4ZSI7_9VIRU</name>
<reference evidence="1" key="1">
    <citation type="submission" date="2018-10" db="EMBL/GenBank/DDBJ databases">
        <title>Hidden diversity of soil giant viruses.</title>
        <authorList>
            <person name="Schulz F."/>
            <person name="Alteio L."/>
            <person name="Goudeau D."/>
            <person name="Ryan E.M."/>
            <person name="Malmstrom R.R."/>
            <person name="Blanchard J."/>
            <person name="Woyke T."/>
        </authorList>
    </citation>
    <scope>NUCLEOTIDE SEQUENCE</scope>
    <source>
        <strain evidence="1">EDV1</strain>
    </source>
</reference>
<dbReference type="EMBL" id="MK072067">
    <property type="protein sequence ID" value="AYV77858.1"/>
    <property type="molecule type" value="Genomic_DNA"/>
</dbReference>
<evidence type="ECO:0000313" key="1">
    <source>
        <dbReference type="EMBL" id="AYV77858.1"/>
    </source>
</evidence>
<proteinExistence type="predicted"/>
<accession>A0A3G4ZSI7</accession>
<organism evidence="1">
    <name type="scientific">Edafosvirus sp</name>
    <dbReference type="NCBI Taxonomy" id="2487765"/>
    <lineage>
        <taxon>Viruses</taxon>
        <taxon>Varidnaviria</taxon>
        <taxon>Bamfordvirae</taxon>
        <taxon>Nucleocytoviricota</taxon>
        <taxon>Megaviricetes</taxon>
        <taxon>Imitervirales</taxon>
        <taxon>Mimiviridae</taxon>
        <taxon>Klosneuvirinae</taxon>
    </lineage>
</organism>
<protein>
    <submittedName>
        <fullName evidence="1">Uncharacterized protein</fullName>
    </submittedName>
</protein>
<sequence>MSANKQTLIDTVASLANNSKLCTIANSYGLSINNVAWEDCARDKNSCYGKNISDSTLCVENGSYSRKLPIIKHHNYSDKTCDIDISNFQVTIGNENGTDLKRISLEEYIKNLSKYTGNDKIKGQEFFLERDKKGILVSGQFCLLPLDHTQTEFNVKLYNYQSRPNNPAVLVIIVSSAGTSTQLITNGDTKLYFNKNGKACNFLADRLKEDRRKKGKALEGKMDLDEQERNALFIIQIPLKIKPVERHPYYGFGGPESKFSGGFGSQVGGGIAYPCATPASSWGTATPANNSWGTATQCVAPADYDWGFTFGITNESFGMSDYSVTKSQEQNMLKSLGFDHVVLEAGKPHSDFIGTKGSDNQHIFFERNPDFPIRLTVQFYSASDRADVSEETIQMMSEKINNLYKSGSAFGSLVMTTTKRPTEPTFGFDSSEATAMCLSPDEKLAKPMFSFFANST</sequence>